<dbReference type="PIRSF" id="PIRSF003180">
    <property type="entry name" value="DiGMPpdiest_YuxH"/>
    <property type="match status" value="1"/>
</dbReference>
<dbReference type="SUPFAM" id="SSF141868">
    <property type="entry name" value="EAL domain-like"/>
    <property type="match status" value="1"/>
</dbReference>
<feature type="domain" description="EAL" evidence="1">
    <location>
        <begin position="1"/>
        <end position="207"/>
    </location>
</feature>
<dbReference type="Gene3D" id="3.20.20.450">
    <property type="entry name" value="EAL domain"/>
    <property type="match status" value="1"/>
</dbReference>
<dbReference type="Pfam" id="PF00563">
    <property type="entry name" value="EAL"/>
    <property type="match status" value="1"/>
</dbReference>
<comment type="caution">
    <text evidence="3">The sequence shown here is derived from an EMBL/GenBank/DDBJ whole genome shotgun (WGS) entry which is preliminary data.</text>
</comment>
<feature type="domain" description="HDOD" evidence="2">
    <location>
        <begin position="201"/>
        <end position="386"/>
    </location>
</feature>
<dbReference type="EMBL" id="RQXW01000005">
    <property type="protein sequence ID" value="RTE66366.1"/>
    <property type="molecule type" value="Genomic_DNA"/>
</dbReference>
<name>A0A430KSB4_9GAMM</name>
<dbReference type="Proteomes" id="UP000283087">
    <property type="component" value="Unassembled WGS sequence"/>
</dbReference>
<dbReference type="InterPro" id="IPR035919">
    <property type="entry name" value="EAL_sf"/>
</dbReference>
<evidence type="ECO:0000259" key="2">
    <source>
        <dbReference type="PROSITE" id="PS51833"/>
    </source>
</evidence>
<dbReference type="PANTHER" id="PTHR33525">
    <property type="match status" value="1"/>
</dbReference>
<protein>
    <submittedName>
        <fullName evidence="3">HDOD domain-containing protein</fullName>
    </submittedName>
</protein>
<dbReference type="Gene3D" id="1.10.3210.10">
    <property type="entry name" value="Hypothetical protein af1432"/>
    <property type="match status" value="1"/>
</dbReference>
<reference evidence="3 4" key="1">
    <citation type="submission" date="2018-11" db="EMBL/GenBank/DDBJ databases">
        <title>The draft genome sequence of Amphritea opalescens ANRC-JH13T.</title>
        <authorList>
            <person name="Fang Z."/>
            <person name="Zhang Y."/>
            <person name="Han X."/>
        </authorList>
    </citation>
    <scope>NUCLEOTIDE SEQUENCE [LARGE SCALE GENOMIC DNA]</scope>
    <source>
        <strain evidence="3 4">ANRC-JH13</strain>
    </source>
</reference>
<dbReference type="InterPro" id="IPR001633">
    <property type="entry name" value="EAL_dom"/>
</dbReference>
<dbReference type="PANTHER" id="PTHR33525:SF4">
    <property type="entry name" value="CYCLIC DI-GMP PHOSPHODIESTERASE CDGJ"/>
    <property type="match status" value="1"/>
</dbReference>
<dbReference type="AlphaFoldDB" id="A0A430KSB4"/>
<dbReference type="InterPro" id="IPR014408">
    <property type="entry name" value="dGMP_Pdiesterase_EAL/HD-GYP"/>
</dbReference>
<dbReference type="InterPro" id="IPR052340">
    <property type="entry name" value="RNase_Y/CdgJ"/>
</dbReference>
<organism evidence="3 4">
    <name type="scientific">Amphritea opalescens</name>
    <dbReference type="NCBI Taxonomy" id="2490544"/>
    <lineage>
        <taxon>Bacteria</taxon>
        <taxon>Pseudomonadati</taxon>
        <taxon>Pseudomonadota</taxon>
        <taxon>Gammaproteobacteria</taxon>
        <taxon>Oceanospirillales</taxon>
        <taxon>Oceanospirillaceae</taxon>
        <taxon>Amphritea</taxon>
    </lineage>
</organism>
<dbReference type="OrthoDB" id="9804751at2"/>
<dbReference type="SMART" id="SM00052">
    <property type="entry name" value="EAL"/>
    <property type="match status" value="1"/>
</dbReference>
<dbReference type="SUPFAM" id="SSF109604">
    <property type="entry name" value="HD-domain/PDEase-like"/>
    <property type="match status" value="1"/>
</dbReference>
<accession>A0A430KSB4</accession>
<dbReference type="RefSeq" id="WP_126157965.1">
    <property type="nucleotide sequence ID" value="NZ_RQXW01000005.1"/>
</dbReference>
<evidence type="ECO:0000259" key="1">
    <source>
        <dbReference type="PROSITE" id="PS50883"/>
    </source>
</evidence>
<evidence type="ECO:0000313" key="4">
    <source>
        <dbReference type="Proteomes" id="UP000283087"/>
    </source>
</evidence>
<dbReference type="PROSITE" id="PS51833">
    <property type="entry name" value="HDOD"/>
    <property type="match status" value="1"/>
</dbReference>
<dbReference type="Pfam" id="PF08668">
    <property type="entry name" value="HDOD"/>
    <property type="match status" value="1"/>
</dbReference>
<sequence length="402" mass="45618">MAQDILMARQPIYDAKLNVVAYELLYRDTNNRAPCLLTDGNSATSQVLLNNYTSICHSSKMTTVPAFINMTKEMLEASHIPELSRKHIVLEILEDIEVDDLLIVSVKNYIDAGYRMALDDFIYSPEYDPILEMVHIVKLDLLALTDEELEQHVKLLQKFNVTLLAEKIETLEEFNRCKELGFKLFQGYFLCKPQLVEGRKLNSNEAVMLELMALLTNPLATTAAIGKIIKRDPQLTLKIVRIVNSPLFNLIRKIDSIEEAVTLLGIVEIKRWCALMAVSGEHGKPDELTRHTLLRARMCELLAQNQPNLSDSSAFMMGIFAGLDTLLDTPKDDILKQVVLNEDIERAIREGHGPYGELLTTVDNFILSKWDELSSTYKPEQLNQTYQDSLGWVLETMTRISA</sequence>
<proteinExistence type="predicted"/>
<dbReference type="PROSITE" id="PS50883">
    <property type="entry name" value="EAL"/>
    <property type="match status" value="1"/>
</dbReference>
<gene>
    <name evidence="3" type="ORF">EH243_07155</name>
</gene>
<dbReference type="InterPro" id="IPR013976">
    <property type="entry name" value="HDOD"/>
</dbReference>
<keyword evidence="4" id="KW-1185">Reference proteome</keyword>
<evidence type="ECO:0000313" key="3">
    <source>
        <dbReference type="EMBL" id="RTE66366.1"/>
    </source>
</evidence>